<dbReference type="RefSeq" id="WP_073902884.1">
    <property type="nucleotide sequence ID" value="NZ_AP027452.1"/>
</dbReference>
<dbReference type="InterPro" id="IPR036661">
    <property type="entry name" value="Luciferase-like_sf"/>
</dbReference>
<dbReference type="InterPro" id="IPR011251">
    <property type="entry name" value="Luciferase-like_dom"/>
</dbReference>
<accession>A0AAI8TUC4</accession>
<evidence type="ECO:0000256" key="1">
    <source>
        <dbReference type="ARBA" id="ARBA00023002"/>
    </source>
</evidence>
<dbReference type="NCBIfam" id="TIGR03564">
    <property type="entry name" value="F420_MSMEG_4879"/>
    <property type="match status" value="1"/>
</dbReference>
<dbReference type="Pfam" id="PF00296">
    <property type="entry name" value="Bac_luciferase"/>
    <property type="match status" value="1"/>
</dbReference>
<dbReference type="Gene3D" id="3.20.20.30">
    <property type="entry name" value="Luciferase-like domain"/>
    <property type="match status" value="1"/>
</dbReference>
<organism evidence="3 4">
    <name type="scientific">Mycolicibacterium mageritense</name>
    <name type="common">Mycobacterium mageritense</name>
    <dbReference type="NCBI Taxonomy" id="53462"/>
    <lineage>
        <taxon>Bacteria</taxon>
        <taxon>Bacillati</taxon>
        <taxon>Actinomycetota</taxon>
        <taxon>Actinomycetes</taxon>
        <taxon>Mycobacteriales</taxon>
        <taxon>Mycobacteriaceae</taxon>
        <taxon>Mycolicibacterium</taxon>
    </lineage>
</organism>
<dbReference type="SUPFAM" id="SSF51679">
    <property type="entry name" value="Bacterial luciferase-like"/>
    <property type="match status" value="1"/>
</dbReference>
<feature type="domain" description="Luciferase-like" evidence="2">
    <location>
        <begin position="9"/>
        <end position="280"/>
    </location>
</feature>
<dbReference type="GO" id="GO:0052749">
    <property type="term" value="F:glucose-6-phosphate dehydrogenase (coenzyme F420) activity"/>
    <property type="evidence" value="ECO:0007669"/>
    <property type="project" value="UniProtKB-EC"/>
</dbReference>
<gene>
    <name evidence="3" type="primary">fgd_6</name>
    <name evidence="3" type="ORF">hbim_02500</name>
</gene>
<protein>
    <submittedName>
        <fullName evidence="3">F420-dependent glucose-6-phosphate dehydrogenase</fullName>
        <ecNumber evidence="3">1.1.98.2</ecNumber>
    </submittedName>
</protein>
<evidence type="ECO:0000313" key="3">
    <source>
        <dbReference type="EMBL" id="BDY28566.1"/>
    </source>
</evidence>
<proteinExistence type="predicted"/>
<dbReference type="InterPro" id="IPR019910">
    <property type="entry name" value="Lucif-like_OxRdtase_MSMEG_4879"/>
</dbReference>
<dbReference type="PANTHER" id="PTHR43244:SF1">
    <property type="entry name" value="5,10-METHYLENETETRAHYDROMETHANOPTERIN REDUCTASE"/>
    <property type="match status" value="1"/>
</dbReference>
<reference evidence="3" key="1">
    <citation type="submission" date="2023-03" db="EMBL/GenBank/DDBJ databases">
        <title>Draft genome sequence of a Mycolicibacterium mageritense strain H4_3_1 isolated from a hybrid biological-inorganic system reactor.</title>
        <authorList>
            <person name="Feng X."/>
            <person name="Kazama D."/>
            <person name="Sato K."/>
            <person name="Kobayashi H."/>
        </authorList>
    </citation>
    <scope>NUCLEOTIDE SEQUENCE</scope>
    <source>
        <strain evidence="3">H4_3_1</strain>
    </source>
</reference>
<dbReference type="GO" id="GO:0016705">
    <property type="term" value="F:oxidoreductase activity, acting on paired donors, with incorporation or reduction of molecular oxygen"/>
    <property type="evidence" value="ECO:0007669"/>
    <property type="project" value="InterPro"/>
</dbReference>
<dbReference type="PANTHER" id="PTHR43244">
    <property type="match status" value="1"/>
</dbReference>
<name>A0AAI8TUC4_MYCME</name>
<evidence type="ECO:0000313" key="4">
    <source>
        <dbReference type="Proteomes" id="UP001241092"/>
    </source>
</evidence>
<evidence type="ECO:0000259" key="2">
    <source>
        <dbReference type="Pfam" id="PF00296"/>
    </source>
</evidence>
<dbReference type="AlphaFoldDB" id="A0AAI8TUC4"/>
<dbReference type="Proteomes" id="UP001241092">
    <property type="component" value="Chromosome"/>
</dbReference>
<sequence>MRITGTALTEPGHLSGLLTAVSDAEQAGFSRAWLPQMPTLAGTAPWDALTTLALAGQRATRIELGTGVAIAYHQHPLTLARQALTTNAAVGGRLTLGLGVSHPSMIEALGYSYERPAQYLREYLEVLIPALAGEPVDYHGTRLTAVGQVDLPTAPAPAVVLAALGPRMLDLAGSMSDGTITTWTGPKTLEHSIIPRITAAAAAAGRPAPQVVAGLPVMVTPDPEAGRASIATAFAIAGQVPAYRTVLDAEGVSGVADVSIVGDEEHVVAQLRRFAEAGVTEFAAMPYGNPDTVKRTTALLAGMRL</sequence>
<dbReference type="InterPro" id="IPR050564">
    <property type="entry name" value="F420-G6PD/mer"/>
</dbReference>
<dbReference type="EC" id="1.1.98.2" evidence="3"/>
<dbReference type="EMBL" id="AP027452">
    <property type="protein sequence ID" value="BDY28566.1"/>
    <property type="molecule type" value="Genomic_DNA"/>
</dbReference>
<keyword evidence="1 3" id="KW-0560">Oxidoreductase</keyword>